<comment type="similarity">
    <text evidence="1">Belongs to the leucine-binding protein family.</text>
</comment>
<gene>
    <name evidence="4" type="ORF">DWW32_06040</name>
</gene>
<dbReference type="PANTHER" id="PTHR47151">
    <property type="entry name" value="LEU/ILE/VAL-BINDING ABC TRANSPORTER SUBUNIT"/>
    <property type="match status" value="1"/>
</dbReference>
<dbReference type="Proteomes" id="UP000265489">
    <property type="component" value="Unassembled WGS sequence"/>
</dbReference>
<evidence type="ECO:0000256" key="1">
    <source>
        <dbReference type="ARBA" id="ARBA00010062"/>
    </source>
</evidence>
<dbReference type="CDD" id="cd06347">
    <property type="entry name" value="PBP1_ABC_LivK_ligand_binding-like"/>
    <property type="match status" value="1"/>
</dbReference>
<proteinExistence type="inferred from homology"/>
<feature type="domain" description="Leucine-binding protein" evidence="3">
    <location>
        <begin position="38"/>
        <end position="376"/>
    </location>
</feature>
<evidence type="ECO:0000313" key="4">
    <source>
        <dbReference type="EMBL" id="RGU91776.1"/>
    </source>
</evidence>
<reference evidence="4 5" key="1">
    <citation type="submission" date="2018-08" db="EMBL/GenBank/DDBJ databases">
        <title>A genome reference for cultivated species of the human gut microbiota.</title>
        <authorList>
            <person name="Zou Y."/>
            <person name="Xue W."/>
            <person name="Luo G."/>
        </authorList>
    </citation>
    <scope>NUCLEOTIDE SEQUENCE [LARGE SCALE GENOMIC DNA]</scope>
    <source>
        <strain evidence="4 5">AF15-20</strain>
    </source>
</reference>
<dbReference type="InterPro" id="IPR028081">
    <property type="entry name" value="Leu-bd"/>
</dbReference>
<dbReference type="EMBL" id="QRYQ01000009">
    <property type="protein sequence ID" value="RGU91776.1"/>
    <property type="molecule type" value="Genomic_DNA"/>
</dbReference>
<dbReference type="PROSITE" id="PS51257">
    <property type="entry name" value="PROKAR_LIPOPROTEIN"/>
    <property type="match status" value="1"/>
</dbReference>
<name>A0A395W9E3_9FIRM</name>
<dbReference type="AlphaFoldDB" id="A0A395W9E3"/>
<organism evidence="4 5">
    <name type="scientific">Holdemanella biformis</name>
    <dbReference type="NCBI Taxonomy" id="1735"/>
    <lineage>
        <taxon>Bacteria</taxon>
        <taxon>Bacillati</taxon>
        <taxon>Bacillota</taxon>
        <taxon>Erysipelotrichia</taxon>
        <taxon>Erysipelotrichales</taxon>
        <taxon>Erysipelotrichaceae</taxon>
        <taxon>Holdemanella</taxon>
    </lineage>
</organism>
<accession>A0A395W9E3</accession>
<evidence type="ECO:0000259" key="3">
    <source>
        <dbReference type="Pfam" id="PF13458"/>
    </source>
</evidence>
<evidence type="ECO:0000256" key="2">
    <source>
        <dbReference type="ARBA" id="ARBA00022729"/>
    </source>
</evidence>
<evidence type="ECO:0000313" key="5">
    <source>
        <dbReference type="Proteomes" id="UP000265489"/>
    </source>
</evidence>
<protein>
    <submittedName>
        <fullName evidence="4">Branched-chain amino acid ABC transporter substrate-binding protein</fullName>
    </submittedName>
</protein>
<dbReference type="InterPro" id="IPR028082">
    <property type="entry name" value="Peripla_BP_I"/>
</dbReference>
<dbReference type="SUPFAM" id="SSF53822">
    <property type="entry name" value="Periplasmic binding protein-like I"/>
    <property type="match status" value="1"/>
</dbReference>
<dbReference type="Gene3D" id="3.40.50.2300">
    <property type="match status" value="2"/>
</dbReference>
<dbReference type="Pfam" id="PF13458">
    <property type="entry name" value="Peripla_BP_6"/>
    <property type="match status" value="1"/>
</dbReference>
<keyword evidence="2" id="KW-0732">Signal</keyword>
<dbReference type="GeneID" id="66579270"/>
<dbReference type="RefSeq" id="WP_118325119.1">
    <property type="nucleotide sequence ID" value="NZ_QRYH01000006.1"/>
</dbReference>
<sequence length="390" mass="41346">MKGKLLKTFASSAVALSMLVGCSSGRGTVSTELKEGDTVKIGLNYELSGAVASYGQAEYKGASLAIKQYNANKNSKYKIKAVKMDNKGDASESTSAATKLMTEDGVALVVGPATSGASIATYPVADQNQVPVISPSATQVDATMNGDSPYEYAFRICFEDSYQGKAMAKFGYENLGKRKAVIINEVSDYGKGLTKVFTQKFEDLGGEVVATESYNAKDTDFAGIITKVKDKGADVLFIAGYYSEAGLIIKQAREAGMDCTILGADGFESEKLAELAGKENLNNCYYSTAYTTVNASDDLTAFVDAYTKEYGEAPNMFSALTYDATNLGLQALEKAGKTGADLQKAIADAKFEGLTGSFTFDKTHSPKKSVLVVNLVDGVQTEAVSVDPNK</sequence>
<comment type="caution">
    <text evidence="4">The sequence shown here is derived from an EMBL/GenBank/DDBJ whole genome shotgun (WGS) entry which is preliminary data.</text>
</comment>
<dbReference type="PANTHER" id="PTHR47151:SF2">
    <property type="entry name" value="AMINO ACID BINDING PROTEIN"/>
    <property type="match status" value="1"/>
</dbReference>